<dbReference type="InterPro" id="IPR036412">
    <property type="entry name" value="HAD-like_sf"/>
</dbReference>
<accession>A0A3R6FLA9</accession>
<reference evidence="2 3" key="1">
    <citation type="submission" date="2018-08" db="EMBL/GenBank/DDBJ databases">
        <title>A genome reference for cultivated species of the human gut microbiota.</title>
        <authorList>
            <person name="Zou Y."/>
            <person name="Xue W."/>
            <person name="Luo G."/>
        </authorList>
    </citation>
    <scope>NUCLEOTIDE SEQUENCE [LARGE SCALE GENOMIC DNA]</scope>
    <source>
        <strain evidence="2 3">AF42-9</strain>
    </source>
</reference>
<dbReference type="SFLD" id="SFLDG01129">
    <property type="entry name" value="C1.5:_HAD__Beta-PGM__Phosphata"/>
    <property type="match status" value="1"/>
</dbReference>
<evidence type="ECO:0000256" key="1">
    <source>
        <dbReference type="ARBA" id="ARBA00022801"/>
    </source>
</evidence>
<organism evidence="2 3">
    <name type="scientific">Leyella stercorea</name>
    <dbReference type="NCBI Taxonomy" id="363265"/>
    <lineage>
        <taxon>Bacteria</taxon>
        <taxon>Pseudomonadati</taxon>
        <taxon>Bacteroidota</taxon>
        <taxon>Bacteroidia</taxon>
        <taxon>Bacteroidales</taxon>
        <taxon>Prevotellaceae</taxon>
        <taxon>Leyella</taxon>
    </lineage>
</organism>
<proteinExistence type="predicted"/>
<dbReference type="GO" id="GO:0016787">
    <property type="term" value="F:hydrolase activity"/>
    <property type="evidence" value="ECO:0007669"/>
    <property type="project" value="UniProtKB-KW"/>
</dbReference>
<dbReference type="SFLD" id="SFLDS00003">
    <property type="entry name" value="Haloacid_Dehalogenase"/>
    <property type="match status" value="1"/>
</dbReference>
<dbReference type="PANTHER" id="PTHR43316">
    <property type="entry name" value="HYDROLASE, HALOACID DELAHOGENASE-RELATED"/>
    <property type="match status" value="1"/>
</dbReference>
<keyword evidence="3" id="KW-1185">Reference proteome</keyword>
<dbReference type="PANTHER" id="PTHR43316:SF8">
    <property type="entry name" value="HAD FAMILY HYDROLASE"/>
    <property type="match status" value="1"/>
</dbReference>
<evidence type="ECO:0000313" key="3">
    <source>
        <dbReference type="Proteomes" id="UP000286598"/>
    </source>
</evidence>
<gene>
    <name evidence="2" type="ORF">DW060_04120</name>
</gene>
<dbReference type="Proteomes" id="UP000286598">
    <property type="component" value="Unassembled WGS sequence"/>
</dbReference>
<dbReference type="SUPFAM" id="SSF56784">
    <property type="entry name" value="HAD-like"/>
    <property type="match status" value="1"/>
</dbReference>
<dbReference type="InterPro" id="IPR023198">
    <property type="entry name" value="PGP-like_dom2"/>
</dbReference>
<comment type="caution">
    <text evidence="2">The sequence shown here is derived from an EMBL/GenBank/DDBJ whole genome shotgun (WGS) entry which is preliminary data.</text>
</comment>
<dbReference type="Gene3D" id="1.10.150.240">
    <property type="entry name" value="Putative phosphatase, domain 2"/>
    <property type="match status" value="1"/>
</dbReference>
<dbReference type="AlphaFoldDB" id="A0A3R6FLA9"/>
<sequence length="247" mass="27863">MMNKTDCATLHEKLQGIRAIAFDADDTLWELQNHFEAVEHEYCRLLAPWGSKEEVSAALFATETANMADMGYGCKAFTISLVENAVRVSRGTVTGDIIGRIVELGKSLLHIDATPLEGVEQTLRYLHDQTDEHGARRYRLAVFTKGELLDQENKLRRSGLAPFFDVVSIVSDKTEEAYHRLCADLEVMPAQLLMVGNSFRSDIAPALQIGAYAVHVPFHTIWAHEKTDEYEHERLWRVESLKEMLGS</sequence>
<name>A0A3R6FLA9_9BACT</name>
<protein>
    <submittedName>
        <fullName evidence="2">HAD family hydrolase</fullName>
    </submittedName>
</protein>
<dbReference type="OrthoDB" id="6101375at2"/>
<dbReference type="InterPro" id="IPR051540">
    <property type="entry name" value="S-2-haloacid_dehalogenase"/>
</dbReference>
<evidence type="ECO:0000313" key="2">
    <source>
        <dbReference type="EMBL" id="RHK51588.1"/>
    </source>
</evidence>
<dbReference type="Pfam" id="PF00702">
    <property type="entry name" value="Hydrolase"/>
    <property type="match status" value="1"/>
</dbReference>
<dbReference type="Gene3D" id="3.40.50.1000">
    <property type="entry name" value="HAD superfamily/HAD-like"/>
    <property type="match status" value="1"/>
</dbReference>
<keyword evidence="1 2" id="KW-0378">Hydrolase</keyword>
<dbReference type="InterPro" id="IPR023214">
    <property type="entry name" value="HAD_sf"/>
</dbReference>
<dbReference type="EMBL" id="QRNO01000014">
    <property type="protein sequence ID" value="RHK51588.1"/>
    <property type="molecule type" value="Genomic_DNA"/>
</dbReference>